<dbReference type="PANTHER" id="PTHR43156:SF2">
    <property type="entry name" value="STAGE II SPORULATION PROTEIN E"/>
    <property type="match status" value="1"/>
</dbReference>
<dbReference type="SUPFAM" id="SSF81606">
    <property type="entry name" value="PP2C-like"/>
    <property type="match status" value="1"/>
</dbReference>
<dbReference type="GO" id="GO:0016791">
    <property type="term" value="F:phosphatase activity"/>
    <property type="evidence" value="ECO:0007669"/>
    <property type="project" value="TreeGrafter"/>
</dbReference>
<proteinExistence type="predicted"/>
<feature type="domain" description="PAC" evidence="2">
    <location>
        <begin position="76"/>
        <end position="126"/>
    </location>
</feature>
<dbReference type="RefSeq" id="WP_116479976.1">
    <property type="nucleotide sequence ID" value="NZ_QEKV01000004.1"/>
</dbReference>
<gene>
    <name evidence="3" type="ORF">C7381_10425</name>
</gene>
<dbReference type="InterPro" id="IPR036457">
    <property type="entry name" value="PPM-type-like_dom_sf"/>
</dbReference>
<protein>
    <submittedName>
        <fullName evidence="3">Sigma-B regulation protein RsbU (Phosphoserine phosphatase)</fullName>
    </submittedName>
</protein>
<evidence type="ECO:0000259" key="2">
    <source>
        <dbReference type="PROSITE" id="PS50113"/>
    </source>
</evidence>
<dbReference type="InterPro" id="IPR001932">
    <property type="entry name" value="PPM-type_phosphatase-like_dom"/>
</dbReference>
<keyword evidence="4" id="KW-1185">Reference proteome</keyword>
<organism evidence="3 4">
    <name type="scientific">Ezakiella coagulans</name>
    <dbReference type="NCBI Taxonomy" id="46507"/>
    <lineage>
        <taxon>Bacteria</taxon>
        <taxon>Bacillati</taxon>
        <taxon>Bacillota</taxon>
        <taxon>Tissierellia</taxon>
        <taxon>Ezakiella</taxon>
    </lineage>
</organism>
<dbReference type="Proteomes" id="UP000245793">
    <property type="component" value="Unassembled WGS sequence"/>
</dbReference>
<dbReference type="InterPro" id="IPR052016">
    <property type="entry name" value="Bact_Sigma-Reg"/>
</dbReference>
<dbReference type="Pfam" id="PF07228">
    <property type="entry name" value="SpoIIE"/>
    <property type="match status" value="1"/>
</dbReference>
<dbReference type="EMBL" id="QEKV01000004">
    <property type="protein sequence ID" value="PVY94524.1"/>
    <property type="molecule type" value="Genomic_DNA"/>
</dbReference>
<dbReference type="PANTHER" id="PTHR43156">
    <property type="entry name" value="STAGE II SPORULATION PROTEIN E-RELATED"/>
    <property type="match status" value="1"/>
</dbReference>
<keyword evidence="1" id="KW-0378">Hydrolase</keyword>
<evidence type="ECO:0000256" key="1">
    <source>
        <dbReference type="ARBA" id="ARBA00022801"/>
    </source>
</evidence>
<accession>A0A2U1E3J2</accession>
<dbReference type="InterPro" id="IPR000700">
    <property type="entry name" value="PAS-assoc_C"/>
</dbReference>
<dbReference type="PROSITE" id="PS50113">
    <property type="entry name" value="PAC"/>
    <property type="match status" value="1"/>
</dbReference>
<name>A0A2U1E3J2_9FIRM</name>
<sequence>MKNFNLVDLNSNLDVLNFLPDWVKITSVNGVVIFANKPLVNKLNFDPQGMKIDDLKTTKFKEIFSVGIYPSDFKEDDMKKSDLKYDGKVYDVLTAPIRDDFGTITAYVDIYRDMTSLKNIQNEITFKNEIMNKDLTLTKKIQESILPVDLNFGRLKVDYMYLPCEQLSGDIFDVISINKNITSAYICDVSGHGVPAAMVTVFVRETMRNLQDYHSSAYDLTELHRRFLDLRLDMSQYLTMFHVLIDTNEQTISYSNAGHNCPMFLIRQNDVTRIEMTGKPVCNYFEKIYFKEKVIRFNPGDKILLFTDGIKETQNKDGEEYGLDRVESIIRTKPNDILKTLRRSLDYFNSGVRYDDMCAVLIEFKDKGDV</sequence>
<comment type="caution">
    <text evidence="3">The sequence shown here is derived from an EMBL/GenBank/DDBJ whole genome shotgun (WGS) entry which is preliminary data.</text>
</comment>
<dbReference type="SMART" id="SM00331">
    <property type="entry name" value="PP2C_SIG"/>
    <property type="match status" value="1"/>
</dbReference>
<dbReference type="Gene3D" id="3.60.40.10">
    <property type="entry name" value="PPM-type phosphatase domain"/>
    <property type="match status" value="1"/>
</dbReference>
<reference evidence="3 4" key="1">
    <citation type="submission" date="2018-04" db="EMBL/GenBank/DDBJ databases">
        <title>Genomic Encyclopedia of Type Strains, Phase IV (KMG-IV): sequencing the most valuable type-strain genomes for metagenomic binning, comparative biology and taxonomic classification.</title>
        <authorList>
            <person name="Goeker M."/>
        </authorList>
    </citation>
    <scope>NUCLEOTIDE SEQUENCE [LARGE SCALE GENOMIC DNA]</scope>
    <source>
        <strain evidence="3 4">DSM 20705</strain>
    </source>
</reference>
<dbReference type="AlphaFoldDB" id="A0A2U1E3J2"/>
<evidence type="ECO:0000313" key="3">
    <source>
        <dbReference type="EMBL" id="PVY94524.1"/>
    </source>
</evidence>
<evidence type="ECO:0000313" key="4">
    <source>
        <dbReference type="Proteomes" id="UP000245793"/>
    </source>
</evidence>